<sequence length="194" mass="20923">MKLALIFTTISILAFQMTGGFLTDHVKNIPLPDVPDLNMPGVDLSNLPDVAKNSLPVLQNTFGKAAGTALSLLPESEKLEHCFHDLPRVMKEEGDQERLCARVGGYIKCYVKQLKRVSRSLPGDDKQKLLDTVNSHLEKQKKGPCPYRKSPVTAASGAPGLETLLVSELAVVGLTSLAVCLAGKFLTCLPGDLL</sequence>
<accession>A0AAV4JDI9</accession>
<evidence type="ECO:0000313" key="2">
    <source>
        <dbReference type="EMBL" id="GFS19993.1"/>
    </source>
</evidence>
<organism evidence="2 3">
    <name type="scientific">Elysia marginata</name>
    <dbReference type="NCBI Taxonomy" id="1093978"/>
    <lineage>
        <taxon>Eukaryota</taxon>
        <taxon>Metazoa</taxon>
        <taxon>Spiralia</taxon>
        <taxon>Lophotrochozoa</taxon>
        <taxon>Mollusca</taxon>
        <taxon>Gastropoda</taxon>
        <taxon>Heterobranchia</taxon>
        <taxon>Euthyneura</taxon>
        <taxon>Panpulmonata</taxon>
        <taxon>Sacoglossa</taxon>
        <taxon>Placobranchoidea</taxon>
        <taxon>Plakobranchidae</taxon>
        <taxon>Elysia</taxon>
    </lineage>
</organism>
<comment type="caution">
    <text evidence="2">The sequence shown here is derived from an EMBL/GenBank/DDBJ whole genome shotgun (WGS) entry which is preliminary data.</text>
</comment>
<dbReference type="EMBL" id="BMAT01006786">
    <property type="protein sequence ID" value="GFS19993.1"/>
    <property type="molecule type" value="Genomic_DNA"/>
</dbReference>
<dbReference type="AlphaFoldDB" id="A0AAV4JDI9"/>
<feature type="signal peptide" evidence="1">
    <location>
        <begin position="1"/>
        <end position="20"/>
    </location>
</feature>
<keyword evidence="1" id="KW-0732">Signal</keyword>
<evidence type="ECO:0000256" key="1">
    <source>
        <dbReference type="SAM" id="SignalP"/>
    </source>
</evidence>
<evidence type="ECO:0000313" key="3">
    <source>
        <dbReference type="Proteomes" id="UP000762676"/>
    </source>
</evidence>
<reference evidence="2 3" key="1">
    <citation type="journal article" date="2021" name="Elife">
        <title>Chloroplast acquisition without the gene transfer in kleptoplastic sea slugs, Plakobranchus ocellatus.</title>
        <authorList>
            <person name="Maeda T."/>
            <person name="Takahashi S."/>
            <person name="Yoshida T."/>
            <person name="Shimamura S."/>
            <person name="Takaki Y."/>
            <person name="Nagai Y."/>
            <person name="Toyoda A."/>
            <person name="Suzuki Y."/>
            <person name="Arimoto A."/>
            <person name="Ishii H."/>
            <person name="Satoh N."/>
            <person name="Nishiyama T."/>
            <person name="Hasebe M."/>
            <person name="Maruyama T."/>
            <person name="Minagawa J."/>
            <person name="Obokata J."/>
            <person name="Shigenobu S."/>
        </authorList>
    </citation>
    <scope>NUCLEOTIDE SEQUENCE [LARGE SCALE GENOMIC DNA]</scope>
</reference>
<name>A0AAV4JDI9_9GAST</name>
<dbReference type="Proteomes" id="UP000762676">
    <property type="component" value="Unassembled WGS sequence"/>
</dbReference>
<gene>
    <name evidence="2" type="ORF">ElyMa_003303600</name>
</gene>
<keyword evidence="3" id="KW-1185">Reference proteome</keyword>
<proteinExistence type="predicted"/>
<feature type="chain" id="PRO_5043495364" evidence="1">
    <location>
        <begin position="21"/>
        <end position="194"/>
    </location>
</feature>
<protein>
    <submittedName>
        <fullName evidence="2">Uncharacterized protein</fullName>
    </submittedName>
</protein>